<dbReference type="OrthoDB" id="308383at2759"/>
<dbReference type="SUPFAM" id="SSF82199">
    <property type="entry name" value="SET domain"/>
    <property type="match status" value="1"/>
</dbReference>
<feature type="region of interest" description="Disordered" evidence="1">
    <location>
        <begin position="650"/>
        <end position="696"/>
    </location>
</feature>
<keyword evidence="4" id="KW-1185">Reference proteome</keyword>
<dbReference type="Gene3D" id="2.170.270.10">
    <property type="entry name" value="SET domain"/>
    <property type="match status" value="1"/>
</dbReference>
<dbReference type="Pfam" id="PF00856">
    <property type="entry name" value="SET"/>
    <property type="match status" value="1"/>
</dbReference>
<dbReference type="Proteomes" id="UP000078343">
    <property type="component" value="Unassembled WGS sequence"/>
</dbReference>
<feature type="region of interest" description="Disordered" evidence="1">
    <location>
        <begin position="1"/>
        <end position="89"/>
    </location>
</feature>
<sequence>MSSPQQPRRGARVRKQTAKGQAYSLSLAQNALPQAQAPTVTNASANNTINGSSSGQGNADGGLRRSKRTRRTPSTTVIPNKKRRVSQPGSTVEGFMIKLYAEIHRAATVKTVGQWERYWTRHLLRQARTLRFFDLVTKSTRRTLITRLDKFESNDPKEKRIADLAKDDVGIDHAQRLTEFCDAPNLLLLTICAHSKSFREAIIRSDVESRAQGVPEWGQIYPKIKECASSLELFARTYKFDWTDALVNFDADFEVLLITVYKDCPDTRGKSGANFGIGDDDLRETHQIGDEDKHRIHHHWVLPVEDGEPAAWPSVECTITQDLTKAGYVHGENAIAGIPEQGNHLEVNRAAMFPLKEKRWLQQFNIDQSIVLADYDWQALAPKMVSFDGSDYADPAFCGFPNNPCKVCGAVELAPFSSSATVVTGAGKKQYNQAGLACQCRFADLCKKYNKPPQNNHRDILVELYTTADRGRGVRALQTIRPGTYLGEYLGEITAVEADAEDVPGSMVNHRYGLQTYHMQLDVARAADYVVSVRTTTTTRPKPKGSPATGKAKSTTSTTPTADAELRPQYALDAAHRGGWTRYVNHSCAANTEYRLVNLGQHTHVVVRARRKIAFGEEITVNYGGGYFANLGIACRCGAARCKYKNVVAHTQGPTPSGDESKSESKIESELSAEASASASVDGAGDGGGADEAEDE</sequence>
<dbReference type="InterPro" id="IPR046341">
    <property type="entry name" value="SET_dom_sf"/>
</dbReference>
<evidence type="ECO:0000313" key="4">
    <source>
        <dbReference type="Proteomes" id="UP000078343"/>
    </source>
</evidence>
<evidence type="ECO:0000313" key="3">
    <source>
        <dbReference type="EMBL" id="OAP56758.1"/>
    </source>
</evidence>
<dbReference type="InterPro" id="IPR001214">
    <property type="entry name" value="SET_dom"/>
</dbReference>
<feature type="compositionally biased region" description="Low complexity" evidence="1">
    <location>
        <begin position="24"/>
        <end position="38"/>
    </location>
</feature>
<dbReference type="AlphaFoldDB" id="A0A178ZAF6"/>
<dbReference type="SMART" id="SM00317">
    <property type="entry name" value="SET"/>
    <property type="match status" value="1"/>
</dbReference>
<dbReference type="EMBL" id="LVYI01000008">
    <property type="protein sequence ID" value="OAP56758.1"/>
    <property type="molecule type" value="Genomic_DNA"/>
</dbReference>
<organism evidence="3 4">
    <name type="scientific">Fonsecaea erecta</name>
    <dbReference type="NCBI Taxonomy" id="1367422"/>
    <lineage>
        <taxon>Eukaryota</taxon>
        <taxon>Fungi</taxon>
        <taxon>Dikarya</taxon>
        <taxon>Ascomycota</taxon>
        <taxon>Pezizomycotina</taxon>
        <taxon>Eurotiomycetes</taxon>
        <taxon>Chaetothyriomycetidae</taxon>
        <taxon>Chaetothyriales</taxon>
        <taxon>Herpotrichiellaceae</taxon>
        <taxon>Fonsecaea</taxon>
    </lineage>
</organism>
<dbReference type="GO" id="GO:0042054">
    <property type="term" value="F:histone methyltransferase activity"/>
    <property type="evidence" value="ECO:0007669"/>
    <property type="project" value="TreeGrafter"/>
</dbReference>
<feature type="domain" description="SET" evidence="2">
    <location>
        <begin position="460"/>
        <end position="624"/>
    </location>
</feature>
<dbReference type="RefSeq" id="XP_018690125.1">
    <property type="nucleotide sequence ID" value="XM_018840378.1"/>
</dbReference>
<protein>
    <recommendedName>
        <fullName evidence="2">SET domain-containing protein</fullName>
    </recommendedName>
</protein>
<dbReference type="PANTHER" id="PTHR45660">
    <property type="entry name" value="HISTONE-LYSINE N-METHYLTRANSFERASE SETMAR"/>
    <property type="match status" value="1"/>
</dbReference>
<dbReference type="GO" id="GO:0003690">
    <property type="term" value="F:double-stranded DNA binding"/>
    <property type="evidence" value="ECO:0007669"/>
    <property type="project" value="TreeGrafter"/>
</dbReference>
<feature type="compositionally biased region" description="Low complexity" evidence="1">
    <location>
        <begin position="670"/>
        <end position="683"/>
    </location>
</feature>
<dbReference type="PANTHER" id="PTHR45660:SF13">
    <property type="entry name" value="HISTONE-LYSINE N-METHYLTRANSFERASE SETMAR"/>
    <property type="match status" value="1"/>
</dbReference>
<dbReference type="GeneID" id="30013038"/>
<feature type="compositionally biased region" description="Polar residues" evidence="1">
    <location>
        <begin position="39"/>
        <end position="57"/>
    </location>
</feature>
<reference evidence="3 4" key="1">
    <citation type="submission" date="2016-04" db="EMBL/GenBank/DDBJ databases">
        <title>Draft genome of Fonsecaea erecta CBS 125763.</title>
        <authorList>
            <person name="Weiss V.A."/>
            <person name="Vicente V.A."/>
            <person name="Raittz R.T."/>
            <person name="Moreno L.F."/>
            <person name="De Souza E.M."/>
            <person name="Pedrosa F.O."/>
            <person name="Steffens M.B."/>
            <person name="Faoro H."/>
            <person name="Tadra-Sfeir M.Z."/>
            <person name="Najafzadeh M.J."/>
            <person name="Felipe M.S."/>
            <person name="Teixeira M."/>
            <person name="Sun J."/>
            <person name="Xi L."/>
            <person name="Gomes R."/>
            <person name="De Azevedo C.M."/>
            <person name="Salgado C.G."/>
            <person name="Da Silva M.B."/>
            <person name="Nascimento M.F."/>
            <person name="Queiroz-Telles F."/>
            <person name="Attili D.S."/>
            <person name="Gorbushina A."/>
        </authorList>
    </citation>
    <scope>NUCLEOTIDE SEQUENCE [LARGE SCALE GENOMIC DNA]</scope>
    <source>
        <strain evidence="3 4">CBS 125763</strain>
    </source>
</reference>
<dbReference type="InterPro" id="IPR051357">
    <property type="entry name" value="H3K9_HMTase_SUVAR3-9"/>
</dbReference>
<comment type="caution">
    <text evidence="3">The sequence shown here is derived from an EMBL/GenBank/DDBJ whole genome shotgun (WGS) entry which is preliminary data.</text>
</comment>
<feature type="compositionally biased region" description="Basic and acidic residues" evidence="1">
    <location>
        <begin position="659"/>
        <end position="669"/>
    </location>
</feature>
<accession>A0A178ZAF6</accession>
<name>A0A178ZAF6_9EURO</name>
<dbReference type="PROSITE" id="PS50280">
    <property type="entry name" value="SET"/>
    <property type="match status" value="1"/>
</dbReference>
<dbReference type="STRING" id="1367422.A0A178ZAF6"/>
<feature type="region of interest" description="Disordered" evidence="1">
    <location>
        <begin position="535"/>
        <end position="564"/>
    </location>
</feature>
<gene>
    <name evidence="3" type="ORF">AYL99_08870</name>
</gene>
<evidence type="ECO:0000259" key="2">
    <source>
        <dbReference type="PROSITE" id="PS50280"/>
    </source>
</evidence>
<proteinExistence type="predicted"/>
<feature type="compositionally biased region" description="Low complexity" evidence="1">
    <location>
        <begin position="535"/>
        <end position="562"/>
    </location>
</feature>
<evidence type="ECO:0000256" key="1">
    <source>
        <dbReference type="SAM" id="MobiDB-lite"/>
    </source>
</evidence>